<dbReference type="EMBL" id="ATHL01000071">
    <property type="protein sequence ID" value="EQB16285.1"/>
    <property type="molecule type" value="Genomic_DNA"/>
</dbReference>
<dbReference type="PATRIC" id="fig|1096930.3.peg.1928"/>
<dbReference type="SUPFAM" id="SSF53756">
    <property type="entry name" value="UDP-Glycosyltransferase/glycogen phosphorylase"/>
    <property type="match status" value="1"/>
</dbReference>
<evidence type="ECO:0000313" key="2">
    <source>
        <dbReference type="Proteomes" id="UP000015527"/>
    </source>
</evidence>
<dbReference type="Gene3D" id="3.40.50.12580">
    <property type="match status" value="1"/>
</dbReference>
<organism evidence="1 2">
    <name type="scientific">Novosphingobium lindaniclasticum LE124</name>
    <dbReference type="NCBI Taxonomy" id="1096930"/>
    <lineage>
        <taxon>Bacteria</taxon>
        <taxon>Pseudomonadati</taxon>
        <taxon>Pseudomonadota</taxon>
        <taxon>Alphaproteobacteria</taxon>
        <taxon>Sphingomonadales</taxon>
        <taxon>Sphingomonadaceae</taxon>
        <taxon>Novosphingobium</taxon>
    </lineage>
</organism>
<sequence>MTTAREICFVFIGGTHQIYHLAPVAAEIARRESRFAVRCFCADEEAETALREIARRMQAETMEITRLPVPWLARVAVRVTGRPSAAKGPILASLRWRARRACAIVVPERTSAALRKMGWRRPLIHFRHGAGDRAPASEKRLRAFDMIVVPGEKDIKRAVDQGIDRARLRVGGYVKLDYLRIAPPAKEPLFDNGLPIVVYNPHFDPRISSLGIARDVIERFRHQDRYNLVFAPHIRCMEGMSQADRQRFLAQAVEGRIIVDLGSPSLFDMRYTQAADIYLGDVSSQLYEFLSRPRPAVFLNSHGADWKSDPRYAGWHLGEVADGPDTVLVAIDRAVAEHDSKIEAQADALKLAFGDFEGAIQRSTDILIEELTARQQA</sequence>
<evidence type="ECO:0008006" key="3">
    <source>
        <dbReference type="Google" id="ProtNLM"/>
    </source>
</evidence>
<evidence type="ECO:0000313" key="1">
    <source>
        <dbReference type="EMBL" id="EQB16285.1"/>
    </source>
</evidence>
<dbReference type="eggNOG" id="COG1887">
    <property type="taxonomic scope" value="Bacteria"/>
</dbReference>
<dbReference type="InterPro" id="IPR043148">
    <property type="entry name" value="TagF_C"/>
</dbReference>
<name>T0IWS1_9SPHN</name>
<gene>
    <name evidence="1" type="ORF">L284_09710</name>
</gene>
<keyword evidence="2" id="KW-1185">Reference proteome</keyword>
<reference evidence="1 2" key="1">
    <citation type="journal article" date="2013" name="Genome Announc.">
        <title>Genome Sequence of Novosphingobium lindaniclasticum LE124T, Isolated from a Hexachlorocyclohexane Dumpsite.</title>
        <authorList>
            <person name="Saxena A."/>
            <person name="Nayyar N."/>
            <person name="Sangwan N."/>
            <person name="Kumari R."/>
            <person name="Khurana J.P."/>
            <person name="Lal R."/>
        </authorList>
    </citation>
    <scope>NUCLEOTIDE SEQUENCE [LARGE SCALE GENOMIC DNA]</scope>
    <source>
        <strain evidence="1 2">LE124</strain>
    </source>
</reference>
<dbReference type="Proteomes" id="UP000015527">
    <property type="component" value="Unassembled WGS sequence"/>
</dbReference>
<dbReference type="RefSeq" id="WP_021233824.1">
    <property type="nucleotide sequence ID" value="NZ_ATHL01000071.1"/>
</dbReference>
<comment type="caution">
    <text evidence="1">The sequence shown here is derived from an EMBL/GenBank/DDBJ whole genome shotgun (WGS) entry which is preliminary data.</text>
</comment>
<proteinExistence type="predicted"/>
<protein>
    <recommendedName>
        <fullName evidence="3">Glycosyl transferase</fullName>
    </recommendedName>
</protein>
<dbReference type="AlphaFoldDB" id="T0IWS1"/>
<accession>T0IWS1</accession>
<dbReference type="OrthoDB" id="8437129at2"/>